<feature type="compositionally biased region" description="Low complexity" evidence="1">
    <location>
        <begin position="370"/>
        <end position="379"/>
    </location>
</feature>
<feature type="region of interest" description="Disordered" evidence="1">
    <location>
        <begin position="357"/>
        <end position="389"/>
    </location>
</feature>
<dbReference type="InterPro" id="IPR019391">
    <property type="entry name" value="Storkhead-box_WHD"/>
</dbReference>
<sequence>MGPHHHFLRNQLESPDLCVAPPTMSRHHSCVTGLASNNVLRKHLLLLQDCLVIKFIKHNFQNYQHDLDVGVTLFKCFREANSKCHWNLGMIEAISSLEYAGHVVPTTILVQCSSKHLNVIRTAWARRTLKPPDGYTIQLMGEMEELVADPIQQGQFSPLSDSICWSIYELTSSGQEAFVDSIMNSLSNGFPSMCIPPKELVYQTLEKLIRDQKIYQTSSGYYIVTPEVCVFMNSRSTTPAYSSAYSLSQNEKRVCYGSAACVFDEENVMYRKSKLTRHNSMKVIRNTYVSRPHMGARSLSFRLSKCNSLFDSDKEFSDNEETALQTSTLTDGQTQTELNKTKKRWFSGRWFSLRRLIPPRKQESRRGDTDSSSGYSSESSKQRCSSPASSVSAIYASIGNRTAADYSINTNCSPINKFDQYGDIEQQQNQLSSN</sequence>
<evidence type="ECO:0000313" key="3">
    <source>
        <dbReference type="EMBL" id="CAL8113854.1"/>
    </source>
</evidence>
<organism evidence="3 4">
    <name type="scientific">Orchesella dallaii</name>
    <dbReference type="NCBI Taxonomy" id="48710"/>
    <lineage>
        <taxon>Eukaryota</taxon>
        <taxon>Metazoa</taxon>
        <taxon>Ecdysozoa</taxon>
        <taxon>Arthropoda</taxon>
        <taxon>Hexapoda</taxon>
        <taxon>Collembola</taxon>
        <taxon>Entomobryomorpha</taxon>
        <taxon>Entomobryoidea</taxon>
        <taxon>Orchesellidae</taxon>
        <taxon>Orchesellinae</taxon>
        <taxon>Orchesella</taxon>
    </lineage>
</organism>
<dbReference type="Proteomes" id="UP001642540">
    <property type="component" value="Unassembled WGS sequence"/>
</dbReference>
<dbReference type="InterPro" id="IPR040126">
    <property type="entry name" value="STOX1/2"/>
</dbReference>
<protein>
    <recommendedName>
        <fullName evidence="2">Winged helix Storkhead-box1 domain-containing protein</fullName>
    </recommendedName>
</protein>
<evidence type="ECO:0000256" key="1">
    <source>
        <dbReference type="SAM" id="MobiDB-lite"/>
    </source>
</evidence>
<reference evidence="3 4" key="1">
    <citation type="submission" date="2024-08" db="EMBL/GenBank/DDBJ databases">
        <authorList>
            <person name="Cucini C."/>
            <person name="Frati F."/>
        </authorList>
    </citation>
    <scope>NUCLEOTIDE SEQUENCE [LARGE SCALE GENOMIC DNA]</scope>
</reference>
<comment type="caution">
    <text evidence="3">The sequence shown here is derived from an EMBL/GenBank/DDBJ whole genome shotgun (WGS) entry which is preliminary data.</text>
</comment>
<dbReference type="PANTHER" id="PTHR22437:SF0">
    <property type="entry name" value="FI21431P1"/>
    <property type="match status" value="1"/>
</dbReference>
<dbReference type="Pfam" id="PF10264">
    <property type="entry name" value="WHD_Storkhead"/>
    <property type="match status" value="1"/>
</dbReference>
<name>A0ABP1QWY4_9HEXA</name>
<accession>A0ABP1QWY4</accession>
<keyword evidence="4" id="KW-1185">Reference proteome</keyword>
<feature type="compositionally biased region" description="Basic and acidic residues" evidence="1">
    <location>
        <begin position="360"/>
        <end position="369"/>
    </location>
</feature>
<proteinExistence type="predicted"/>
<evidence type="ECO:0000313" key="4">
    <source>
        <dbReference type="Proteomes" id="UP001642540"/>
    </source>
</evidence>
<dbReference type="PANTHER" id="PTHR22437">
    <property type="entry name" value="WINGED HELIX DOMAIN-CONTAINING PROTEIN"/>
    <property type="match status" value="1"/>
</dbReference>
<evidence type="ECO:0000259" key="2">
    <source>
        <dbReference type="Pfam" id="PF10264"/>
    </source>
</evidence>
<feature type="domain" description="Winged helix Storkhead-box1" evidence="2">
    <location>
        <begin position="150"/>
        <end position="226"/>
    </location>
</feature>
<gene>
    <name evidence="3" type="ORF">ODALV1_LOCUS16202</name>
</gene>
<dbReference type="EMBL" id="CAXLJM020000049">
    <property type="protein sequence ID" value="CAL8113854.1"/>
    <property type="molecule type" value="Genomic_DNA"/>
</dbReference>